<evidence type="ECO:0000313" key="3">
    <source>
        <dbReference type="Proteomes" id="UP001597506"/>
    </source>
</evidence>
<organism evidence="2 3">
    <name type="scientific">Bacillus seohaeanensis</name>
    <dbReference type="NCBI Taxonomy" id="284580"/>
    <lineage>
        <taxon>Bacteria</taxon>
        <taxon>Bacillati</taxon>
        <taxon>Bacillota</taxon>
        <taxon>Bacilli</taxon>
        <taxon>Bacillales</taxon>
        <taxon>Bacillaceae</taxon>
        <taxon>Bacillus</taxon>
    </lineage>
</organism>
<comment type="caution">
    <text evidence="2">The sequence shown here is derived from an EMBL/GenBank/DDBJ whole genome shotgun (WGS) entry which is preliminary data.</text>
</comment>
<dbReference type="InterPro" id="IPR000182">
    <property type="entry name" value="GNAT_dom"/>
</dbReference>
<dbReference type="EC" id="2.3.1.-" evidence="2"/>
<dbReference type="PROSITE" id="PS51186">
    <property type="entry name" value="GNAT"/>
    <property type="match status" value="1"/>
</dbReference>
<dbReference type="Gene3D" id="3.40.630.30">
    <property type="match status" value="1"/>
</dbReference>
<dbReference type="InterPro" id="IPR016181">
    <property type="entry name" value="Acyl_CoA_acyltransferase"/>
</dbReference>
<keyword evidence="3" id="KW-1185">Reference proteome</keyword>
<dbReference type="CDD" id="cd04301">
    <property type="entry name" value="NAT_SF"/>
    <property type="match status" value="1"/>
</dbReference>
<accession>A0ABW5RV42</accession>
<dbReference type="Proteomes" id="UP001597506">
    <property type="component" value="Unassembled WGS sequence"/>
</dbReference>
<dbReference type="PANTHER" id="PTHR43617">
    <property type="entry name" value="L-AMINO ACID N-ACETYLTRANSFERASE"/>
    <property type="match status" value="1"/>
</dbReference>
<feature type="domain" description="N-acetyltransferase" evidence="1">
    <location>
        <begin position="3"/>
        <end position="161"/>
    </location>
</feature>
<proteinExistence type="predicted"/>
<gene>
    <name evidence="2" type="ORF">ACFSUL_16235</name>
</gene>
<evidence type="ECO:0000259" key="1">
    <source>
        <dbReference type="PROSITE" id="PS51186"/>
    </source>
</evidence>
<name>A0ABW5RV42_9BACI</name>
<dbReference type="PANTHER" id="PTHR43617:SF22">
    <property type="entry name" value="L-AMINO ACID N-ACETYLTRANSFERASE AAAT"/>
    <property type="match status" value="1"/>
</dbReference>
<dbReference type="RefSeq" id="WP_377936987.1">
    <property type="nucleotide sequence ID" value="NZ_JBHUMF010000031.1"/>
</dbReference>
<dbReference type="GO" id="GO:0016746">
    <property type="term" value="F:acyltransferase activity"/>
    <property type="evidence" value="ECO:0007669"/>
    <property type="project" value="UniProtKB-KW"/>
</dbReference>
<dbReference type="SUPFAM" id="SSF55729">
    <property type="entry name" value="Acyl-CoA N-acyltransferases (Nat)"/>
    <property type="match status" value="1"/>
</dbReference>
<dbReference type="EMBL" id="JBHUMF010000031">
    <property type="protein sequence ID" value="MFD2682290.1"/>
    <property type="molecule type" value="Genomic_DNA"/>
</dbReference>
<dbReference type="InterPro" id="IPR050276">
    <property type="entry name" value="MshD_Acetyltransferase"/>
</dbReference>
<keyword evidence="2" id="KW-0808">Transferase</keyword>
<keyword evidence="2" id="KW-0012">Acyltransferase</keyword>
<sequence>MEFTIRKMQKNDIQQVQQVAKKSWNTTYKGIIPLAIQENFLSSAYNDDMMQKRLKVSFLYVSEVEGKIIGFANFSPVKEGGEAELGAIYLYPEYQRKGIGTALLQEGINNLKDVKKVFINVEKDNTIGTKFYEAKGFGIVSEFDDNLNGHITKMLRMVLEV</sequence>
<protein>
    <submittedName>
        <fullName evidence="2">GNAT family N-acetyltransferase</fullName>
        <ecNumber evidence="2">2.3.1.-</ecNumber>
    </submittedName>
</protein>
<evidence type="ECO:0000313" key="2">
    <source>
        <dbReference type="EMBL" id="MFD2682290.1"/>
    </source>
</evidence>
<reference evidence="3" key="1">
    <citation type="journal article" date="2019" name="Int. J. Syst. Evol. Microbiol.">
        <title>The Global Catalogue of Microorganisms (GCM) 10K type strain sequencing project: providing services to taxonomists for standard genome sequencing and annotation.</title>
        <authorList>
            <consortium name="The Broad Institute Genomics Platform"/>
            <consortium name="The Broad Institute Genome Sequencing Center for Infectious Disease"/>
            <person name="Wu L."/>
            <person name="Ma J."/>
        </authorList>
    </citation>
    <scope>NUCLEOTIDE SEQUENCE [LARGE SCALE GENOMIC DNA]</scope>
    <source>
        <strain evidence="3">KCTC 3913</strain>
    </source>
</reference>
<dbReference type="Pfam" id="PF00583">
    <property type="entry name" value="Acetyltransf_1"/>
    <property type="match status" value="1"/>
</dbReference>